<feature type="transmembrane region" description="Helical" evidence="5">
    <location>
        <begin position="47"/>
        <end position="64"/>
    </location>
</feature>
<proteinExistence type="inferred from homology"/>
<name>A0A841GKS7_9BACT</name>
<dbReference type="InterPro" id="IPR002781">
    <property type="entry name" value="TM_pro_TauE-like"/>
</dbReference>
<accession>A0A841GKS7</accession>
<evidence type="ECO:0000256" key="1">
    <source>
        <dbReference type="ARBA" id="ARBA00004141"/>
    </source>
</evidence>
<reference evidence="6 7" key="1">
    <citation type="submission" date="2020-08" db="EMBL/GenBank/DDBJ databases">
        <title>Genomic Encyclopedia of Type Strains, Phase IV (KMG-IV): sequencing the most valuable type-strain genomes for metagenomic binning, comparative biology and taxonomic classification.</title>
        <authorList>
            <person name="Goeker M."/>
        </authorList>
    </citation>
    <scope>NUCLEOTIDE SEQUENCE [LARGE SCALE GENOMIC DNA]</scope>
    <source>
        <strain evidence="6 7">DSM 29007</strain>
    </source>
</reference>
<dbReference type="Pfam" id="PF01925">
    <property type="entry name" value="TauE"/>
    <property type="match status" value="1"/>
</dbReference>
<evidence type="ECO:0000256" key="4">
    <source>
        <dbReference type="ARBA" id="ARBA00023136"/>
    </source>
</evidence>
<comment type="subcellular location">
    <subcellularLocation>
        <location evidence="5">Cell membrane</location>
        <topology evidence="5">Multi-pass membrane protein</topology>
    </subcellularLocation>
    <subcellularLocation>
        <location evidence="1">Membrane</location>
        <topology evidence="1">Multi-pass membrane protein</topology>
    </subcellularLocation>
</comment>
<gene>
    <name evidence="6" type="ORF">HNQ61_000812</name>
</gene>
<keyword evidence="3 5" id="KW-1133">Transmembrane helix</keyword>
<dbReference type="PANTHER" id="PTHR43701:SF2">
    <property type="entry name" value="MEMBRANE TRANSPORTER PROTEIN YJNA-RELATED"/>
    <property type="match status" value="1"/>
</dbReference>
<protein>
    <recommendedName>
        <fullName evidence="5">Probable membrane transporter protein</fullName>
    </recommendedName>
</protein>
<feature type="transmembrane region" description="Helical" evidence="5">
    <location>
        <begin position="6"/>
        <end position="35"/>
    </location>
</feature>
<evidence type="ECO:0000256" key="2">
    <source>
        <dbReference type="ARBA" id="ARBA00022692"/>
    </source>
</evidence>
<evidence type="ECO:0000256" key="5">
    <source>
        <dbReference type="RuleBase" id="RU363041"/>
    </source>
</evidence>
<dbReference type="AlphaFoldDB" id="A0A841GKS7"/>
<dbReference type="InterPro" id="IPR051598">
    <property type="entry name" value="TSUP/Inactive_protease-like"/>
</dbReference>
<organism evidence="6 7">
    <name type="scientific">Longimicrobium terrae</name>
    <dbReference type="NCBI Taxonomy" id="1639882"/>
    <lineage>
        <taxon>Bacteria</taxon>
        <taxon>Pseudomonadati</taxon>
        <taxon>Gemmatimonadota</taxon>
        <taxon>Longimicrobiia</taxon>
        <taxon>Longimicrobiales</taxon>
        <taxon>Longimicrobiaceae</taxon>
        <taxon>Longimicrobium</taxon>
    </lineage>
</organism>
<dbReference type="GO" id="GO:0005886">
    <property type="term" value="C:plasma membrane"/>
    <property type="evidence" value="ECO:0007669"/>
    <property type="project" value="UniProtKB-SubCell"/>
</dbReference>
<comment type="similarity">
    <text evidence="5">Belongs to the 4-toluene sulfonate uptake permease (TSUP) (TC 2.A.102) family.</text>
</comment>
<feature type="transmembrane region" description="Helical" evidence="5">
    <location>
        <begin position="70"/>
        <end position="87"/>
    </location>
</feature>
<evidence type="ECO:0000313" key="7">
    <source>
        <dbReference type="Proteomes" id="UP000582837"/>
    </source>
</evidence>
<dbReference type="EMBL" id="JACHIA010000002">
    <property type="protein sequence ID" value="MBB6069197.1"/>
    <property type="molecule type" value="Genomic_DNA"/>
</dbReference>
<keyword evidence="5" id="KW-1003">Cell membrane</keyword>
<keyword evidence="2 5" id="KW-0812">Transmembrane</keyword>
<sequence>MSILLFLAIGLVAGVLSGLFGIGGGVLIVPALLLLARMPPATATGTSLAALLLPVGALGAWQYYEHGNVNVVAALFIALGLAVGAYFGASYAQGMSPLALRRAFAIFLFLVAFRMWWGDEGRPAAPTSAESPAQVS</sequence>
<feature type="transmembrane region" description="Helical" evidence="5">
    <location>
        <begin position="99"/>
        <end position="117"/>
    </location>
</feature>
<evidence type="ECO:0000313" key="6">
    <source>
        <dbReference type="EMBL" id="MBB6069197.1"/>
    </source>
</evidence>
<dbReference type="Proteomes" id="UP000582837">
    <property type="component" value="Unassembled WGS sequence"/>
</dbReference>
<comment type="caution">
    <text evidence="6">The sequence shown here is derived from an EMBL/GenBank/DDBJ whole genome shotgun (WGS) entry which is preliminary data.</text>
</comment>
<dbReference type="PANTHER" id="PTHR43701">
    <property type="entry name" value="MEMBRANE TRANSPORTER PROTEIN MJ0441-RELATED"/>
    <property type="match status" value="1"/>
</dbReference>
<keyword evidence="7" id="KW-1185">Reference proteome</keyword>
<evidence type="ECO:0000256" key="3">
    <source>
        <dbReference type="ARBA" id="ARBA00022989"/>
    </source>
</evidence>
<keyword evidence="4 5" id="KW-0472">Membrane</keyword>